<reference evidence="1" key="1">
    <citation type="submission" date="2022-12" db="EMBL/GenBank/DDBJ databases">
        <title>Paracoccus onchidii sp. nov., isolated from a marine invertebrate from the South China Sea.</title>
        <authorList>
            <person name="Xu S."/>
            <person name="Liu Z."/>
            <person name="Xu Y."/>
        </authorList>
    </citation>
    <scope>NUCLEOTIDE SEQUENCE</scope>
    <source>
        <strain evidence="1">Z330</strain>
    </source>
</reference>
<evidence type="ECO:0000313" key="2">
    <source>
        <dbReference type="Proteomes" id="UP001165641"/>
    </source>
</evidence>
<comment type="caution">
    <text evidence="1">The sequence shown here is derived from an EMBL/GenBank/DDBJ whole genome shotgun (WGS) entry which is preliminary data.</text>
</comment>
<name>A0ABT4ZI11_9RHOB</name>
<sequence length="118" mass="13832">MMVCTFDELVADPRDLVRRIAIWSGLDPSFYDDFAFEKENESYQPKSRALQRINVSIRAHLSKGRFYDGLRGLYRKLNTQPVRAERDDAEVLAKLAMEFSSRSVKLADEFDLRLDRWP</sequence>
<dbReference type="RefSeq" id="WP_271889843.1">
    <property type="nucleotide sequence ID" value="NZ_JAQBIE010000019.1"/>
</dbReference>
<organism evidence="1 2">
    <name type="scientific">Paracoccus onchidii</name>
    <dbReference type="NCBI Taxonomy" id="3017813"/>
    <lineage>
        <taxon>Bacteria</taxon>
        <taxon>Pseudomonadati</taxon>
        <taxon>Pseudomonadota</taxon>
        <taxon>Alphaproteobacteria</taxon>
        <taxon>Rhodobacterales</taxon>
        <taxon>Paracoccaceae</taxon>
        <taxon>Paracoccus</taxon>
    </lineage>
</organism>
<evidence type="ECO:0000313" key="1">
    <source>
        <dbReference type="EMBL" id="MDB6178727.1"/>
    </source>
</evidence>
<protein>
    <submittedName>
        <fullName evidence="1">Uncharacterized protein</fullName>
    </submittedName>
</protein>
<keyword evidence="2" id="KW-1185">Reference proteome</keyword>
<accession>A0ABT4ZI11</accession>
<dbReference type="EMBL" id="JAQBIE010000019">
    <property type="protein sequence ID" value="MDB6178727.1"/>
    <property type="molecule type" value="Genomic_DNA"/>
</dbReference>
<dbReference type="Proteomes" id="UP001165641">
    <property type="component" value="Unassembled WGS sequence"/>
</dbReference>
<proteinExistence type="predicted"/>
<gene>
    <name evidence="1" type="ORF">PAF17_14610</name>
</gene>